<reference evidence="3 4" key="1">
    <citation type="submission" date="2021-03" db="EMBL/GenBank/DDBJ databases">
        <title>Whole genome sequence of Metabacillus bambusae BG109.</title>
        <authorList>
            <person name="Jeong J.W."/>
        </authorList>
    </citation>
    <scope>NUCLEOTIDE SEQUENCE [LARGE SCALE GENOMIC DNA]</scope>
    <source>
        <strain evidence="3 4">BG109</strain>
    </source>
</reference>
<evidence type="ECO:0000259" key="1">
    <source>
        <dbReference type="Pfam" id="PF13280"/>
    </source>
</evidence>
<comment type="caution">
    <text evidence="3">The sequence shown here is derived from an EMBL/GenBank/DDBJ whole genome shotgun (WGS) entry which is preliminary data.</text>
</comment>
<dbReference type="InterPro" id="IPR051534">
    <property type="entry name" value="CBASS_pafABC_assoc_protein"/>
</dbReference>
<dbReference type="PROSITE" id="PS52050">
    <property type="entry name" value="WYL"/>
    <property type="match status" value="1"/>
</dbReference>
<dbReference type="InterPro" id="IPR057727">
    <property type="entry name" value="WCX_dom"/>
</dbReference>
<sequence>MSEAKTGRRLLALKEIFLRDTDENNQLSIKELVEKLKIEIPECTADGKTVKRYIQTLRATGFDIIENVEKYGEIFYSHQERLFESYQLRLLIDPILSARFITEEEKKNIVKNVKKLTSKHMSKTLPDPIVYQQSINQDYQLIKLHIDKIHEAISENKMITFQYGDFDIHKQFLLRHNAKNYHIKPFALIWESDFYYLIGEDIDQSAESNPRNYRLDRMRNVIITENRFVKKQQDISTYVHNSFHMFGGEDQWITLQFTLNQAVLNGVIDKFGIDADIRKADNSTFILKAKAKQSIGLKGWILGWGSYVKVLSPPQLVEEINQEIEKMAAAYKE</sequence>
<feature type="domain" description="WCX" evidence="2">
    <location>
        <begin position="252"/>
        <end position="328"/>
    </location>
</feature>
<protein>
    <submittedName>
        <fullName evidence="3">WYL domain-containing protein</fullName>
    </submittedName>
</protein>
<accession>A0ABS3MZ89</accession>
<proteinExistence type="predicted"/>
<dbReference type="InterPro" id="IPR026881">
    <property type="entry name" value="WYL_dom"/>
</dbReference>
<dbReference type="PANTHER" id="PTHR34580">
    <property type="match status" value="1"/>
</dbReference>
<keyword evidence="4" id="KW-1185">Reference proteome</keyword>
<dbReference type="Proteomes" id="UP000663981">
    <property type="component" value="Unassembled WGS sequence"/>
</dbReference>
<evidence type="ECO:0000313" key="3">
    <source>
        <dbReference type="EMBL" id="MBO1511135.1"/>
    </source>
</evidence>
<name>A0ABS3MZ89_9BACI</name>
<evidence type="ECO:0000259" key="2">
    <source>
        <dbReference type="Pfam" id="PF25583"/>
    </source>
</evidence>
<dbReference type="Pfam" id="PF13280">
    <property type="entry name" value="WYL"/>
    <property type="match status" value="1"/>
</dbReference>
<feature type="domain" description="WYL" evidence="1">
    <location>
        <begin position="146"/>
        <end position="221"/>
    </location>
</feature>
<dbReference type="Pfam" id="PF25583">
    <property type="entry name" value="WCX"/>
    <property type="match status" value="1"/>
</dbReference>
<dbReference type="RefSeq" id="WP_207975874.1">
    <property type="nucleotide sequence ID" value="NZ_JAGDEL010000003.1"/>
</dbReference>
<evidence type="ECO:0000313" key="4">
    <source>
        <dbReference type="Proteomes" id="UP000663981"/>
    </source>
</evidence>
<dbReference type="EMBL" id="JAGDEL010000003">
    <property type="protein sequence ID" value="MBO1511135.1"/>
    <property type="molecule type" value="Genomic_DNA"/>
</dbReference>
<dbReference type="PANTHER" id="PTHR34580:SF1">
    <property type="entry name" value="PROTEIN PAFC"/>
    <property type="match status" value="1"/>
</dbReference>
<gene>
    <name evidence="3" type="ORF">I7822_05500</name>
</gene>
<organism evidence="3 4">
    <name type="scientific">Metabacillus bambusae</name>
    <dbReference type="NCBI Taxonomy" id="2795218"/>
    <lineage>
        <taxon>Bacteria</taxon>
        <taxon>Bacillati</taxon>
        <taxon>Bacillota</taxon>
        <taxon>Bacilli</taxon>
        <taxon>Bacillales</taxon>
        <taxon>Bacillaceae</taxon>
        <taxon>Metabacillus</taxon>
    </lineage>
</organism>
<dbReference type="InterPro" id="IPR018247">
    <property type="entry name" value="EF_Hand_1_Ca_BS"/>
</dbReference>
<dbReference type="PROSITE" id="PS00018">
    <property type="entry name" value="EF_HAND_1"/>
    <property type="match status" value="1"/>
</dbReference>